<dbReference type="InterPro" id="IPR002562">
    <property type="entry name" value="3'-5'_exonuclease_dom"/>
</dbReference>
<keyword evidence="7" id="KW-0539">Nucleus</keyword>
<dbReference type="InterPro" id="IPR036397">
    <property type="entry name" value="RNaseH_sf"/>
</dbReference>
<evidence type="ECO:0000256" key="7">
    <source>
        <dbReference type="ARBA" id="ARBA00023242"/>
    </source>
</evidence>
<dbReference type="GO" id="GO:0005634">
    <property type="term" value="C:nucleus"/>
    <property type="evidence" value="ECO:0007669"/>
    <property type="project" value="UniProtKB-SubCell"/>
</dbReference>
<dbReference type="SMART" id="SM00474">
    <property type="entry name" value="35EXOc"/>
    <property type="match status" value="1"/>
</dbReference>
<accession>A0A7S0LL15</accession>
<evidence type="ECO:0000256" key="2">
    <source>
        <dbReference type="ARBA" id="ARBA00022722"/>
    </source>
</evidence>
<feature type="compositionally biased region" description="Low complexity" evidence="10">
    <location>
        <begin position="96"/>
        <end position="106"/>
    </location>
</feature>
<dbReference type="AlphaFoldDB" id="A0A7S0LL15"/>
<dbReference type="Gene3D" id="3.30.420.10">
    <property type="entry name" value="Ribonuclease H-like superfamily/Ribonuclease H"/>
    <property type="match status" value="1"/>
</dbReference>
<dbReference type="PANTHER" id="PTHR13620:SF109">
    <property type="entry name" value="3'-5' EXONUCLEASE"/>
    <property type="match status" value="1"/>
</dbReference>
<dbReference type="InterPro" id="IPR051132">
    <property type="entry name" value="3-5_Exonuclease_domain"/>
</dbReference>
<gene>
    <name evidence="12" type="ORF">CPEL01642_LOCUS16626</name>
</gene>
<dbReference type="SUPFAM" id="SSF53098">
    <property type="entry name" value="Ribonuclease H-like"/>
    <property type="match status" value="1"/>
</dbReference>
<evidence type="ECO:0000256" key="10">
    <source>
        <dbReference type="SAM" id="MobiDB-lite"/>
    </source>
</evidence>
<keyword evidence="2" id="KW-0540">Nuclease</keyword>
<evidence type="ECO:0000259" key="11">
    <source>
        <dbReference type="SMART" id="SM00474"/>
    </source>
</evidence>
<name>A0A7S0LL15_9EUKA</name>
<dbReference type="GO" id="GO:0008408">
    <property type="term" value="F:3'-5' exonuclease activity"/>
    <property type="evidence" value="ECO:0007669"/>
    <property type="project" value="InterPro"/>
</dbReference>
<evidence type="ECO:0000313" key="12">
    <source>
        <dbReference type="EMBL" id="CAD8613246.1"/>
    </source>
</evidence>
<feature type="region of interest" description="Disordered" evidence="10">
    <location>
        <begin position="53"/>
        <end position="122"/>
    </location>
</feature>
<evidence type="ECO:0000256" key="5">
    <source>
        <dbReference type="ARBA" id="ARBA00022839"/>
    </source>
</evidence>
<evidence type="ECO:0000256" key="1">
    <source>
        <dbReference type="ARBA" id="ARBA00004123"/>
    </source>
</evidence>
<protein>
    <recommendedName>
        <fullName evidence="8">3'-5' exonuclease</fullName>
    </recommendedName>
    <alternativeName>
        <fullName evidence="9">Werner Syndrome-like exonuclease</fullName>
    </alternativeName>
</protein>
<evidence type="ECO:0000256" key="8">
    <source>
        <dbReference type="ARBA" id="ARBA00040531"/>
    </source>
</evidence>
<keyword evidence="5" id="KW-0269">Exonuclease</keyword>
<dbReference type="GO" id="GO:0006139">
    <property type="term" value="P:nucleobase-containing compound metabolic process"/>
    <property type="evidence" value="ECO:0007669"/>
    <property type="project" value="InterPro"/>
</dbReference>
<evidence type="ECO:0000256" key="4">
    <source>
        <dbReference type="ARBA" id="ARBA00022801"/>
    </source>
</evidence>
<keyword evidence="4" id="KW-0378">Hydrolase</keyword>
<dbReference type="Pfam" id="PF01612">
    <property type="entry name" value="DNA_pol_A_exo1"/>
    <property type="match status" value="1"/>
</dbReference>
<keyword evidence="3" id="KW-0479">Metal-binding</keyword>
<feature type="domain" description="3'-5' exonuclease" evidence="11">
    <location>
        <begin position="139"/>
        <end position="322"/>
    </location>
</feature>
<proteinExistence type="predicted"/>
<organism evidence="12">
    <name type="scientific">Coccolithus braarudii</name>
    <dbReference type="NCBI Taxonomy" id="221442"/>
    <lineage>
        <taxon>Eukaryota</taxon>
        <taxon>Haptista</taxon>
        <taxon>Haptophyta</taxon>
        <taxon>Prymnesiophyceae</taxon>
        <taxon>Coccolithales</taxon>
        <taxon>Coccolithaceae</taxon>
        <taxon>Coccolithus</taxon>
    </lineage>
</organism>
<dbReference type="GO" id="GO:0046872">
    <property type="term" value="F:metal ion binding"/>
    <property type="evidence" value="ECO:0007669"/>
    <property type="project" value="UniProtKB-KW"/>
</dbReference>
<comment type="subcellular location">
    <subcellularLocation>
        <location evidence="1">Nucleus</location>
    </subcellularLocation>
</comment>
<dbReference type="CDD" id="cd06141">
    <property type="entry name" value="WRN_exo"/>
    <property type="match status" value="1"/>
</dbReference>
<dbReference type="GO" id="GO:0003676">
    <property type="term" value="F:nucleic acid binding"/>
    <property type="evidence" value="ECO:0007669"/>
    <property type="project" value="InterPro"/>
</dbReference>
<sequence length="353" mass="38350">MASFDADCCDDMALATLDLDELIGSTLAPDVAIQSPQPLIPPQHQLLDSQSTVHLYPPPQAPSHSTPHNLQEQPQPQPQPHTFEKKRCIPVRGTMPSSSLPASPLARQEPNQPSAGAPCKRRLPASFTRPQQMPVLAPPRMVTLSRSAAEAEELLQQWLHLHGTSSRPVGFDIEWKVTFVAGETPRKVATLQLAHESSCLVLQLSAMPHFPANLAVIMGDSRIIKTGVGIRNDALKLARDYGVRCAGILDLGRVAQVVLPDGAAPWSLADLSERVLGRRLPKAPQLRLSNWEARLSPEQVAYAALDAHAAVHIFRGLIATYDQAHPQGPTLAEVSASLLDYQVPYGCARVERS</sequence>
<dbReference type="PANTHER" id="PTHR13620">
    <property type="entry name" value="3-5 EXONUCLEASE"/>
    <property type="match status" value="1"/>
</dbReference>
<dbReference type="EMBL" id="HBEY01034829">
    <property type="protein sequence ID" value="CAD8613246.1"/>
    <property type="molecule type" value="Transcribed_RNA"/>
</dbReference>
<keyword evidence="6" id="KW-0460">Magnesium</keyword>
<evidence type="ECO:0000256" key="9">
    <source>
        <dbReference type="ARBA" id="ARBA00042761"/>
    </source>
</evidence>
<dbReference type="InterPro" id="IPR012337">
    <property type="entry name" value="RNaseH-like_sf"/>
</dbReference>
<evidence type="ECO:0000256" key="3">
    <source>
        <dbReference type="ARBA" id="ARBA00022723"/>
    </source>
</evidence>
<feature type="compositionally biased region" description="Polar residues" evidence="10">
    <location>
        <begin position="62"/>
        <end position="72"/>
    </location>
</feature>
<reference evidence="12" key="1">
    <citation type="submission" date="2021-01" db="EMBL/GenBank/DDBJ databases">
        <authorList>
            <person name="Corre E."/>
            <person name="Pelletier E."/>
            <person name="Niang G."/>
            <person name="Scheremetjew M."/>
            <person name="Finn R."/>
            <person name="Kale V."/>
            <person name="Holt S."/>
            <person name="Cochrane G."/>
            <person name="Meng A."/>
            <person name="Brown T."/>
            <person name="Cohen L."/>
        </authorList>
    </citation>
    <scope>NUCLEOTIDE SEQUENCE</scope>
    <source>
        <strain evidence="12">PLY182g</strain>
    </source>
</reference>
<evidence type="ECO:0000256" key="6">
    <source>
        <dbReference type="ARBA" id="ARBA00022842"/>
    </source>
</evidence>